<dbReference type="PROSITE" id="PS00138">
    <property type="entry name" value="SUBTILASE_SER"/>
    <property type="match status" value="1"/>
</dbReference>
<evidence type="ECO:0000259" key="11">
    <source>
        <dbReference type="Pfam" id="PF05922"/>
    </source>
</evidence>
<feature type="domain" description="Inhibitor I9" evidence="11">
    <location>
        <begin position="31"/>
        <end position="133"/>
    </location>
</feature>
<name>A0A8J3VNJ8_9ACTN</name>
<dbReference type="InterPro" id="IPR041469">
    <property type="entry name" value="Subtilisin-like_FN3"/>
</dbReference>
<dbReference type="Pfam" id="PF00082">
    <property type="entry name" value="Peptidase_S8"/>
    <property type="match status" value="1"/>
</dbReference>
<keyword evidence="2 6" id="KW-0645">Protease</keyword>
<evidence type="ECO:0000256" key="2">
    <source>
        <dbReference type="ARBA" id="ARBA00022670"/>
    </source>
</evidence>
<reference evidence="13" key="1">
    <citation type="submission" date="2021-01" db="EMBL/GenBank/DDBJ databases">
        <title>Whole genome shotgun sequence of Rugosimonospora africana NBRC 104875.</title>
        <authorList>
            <person name="Komaki H."/>
            <person name="Tamura T."/>
        </authorList>
    </citation>
    <scope>NUCLEOTIDE SEQUENCE</scope>
    <source>
        <strain evidence="13">NBRC 104875</strain>
    </source>
</reference>
<evidence type="ECO:0000256" key="7">
    <source>
        <dbReference type="SAM" id="MobiDB-lite"/>
    </source>
</evidence>
<comment type="similarity">
    <text evidence="1 6">Belongs to the peptidase S8 family.</text>
</comment>
<feature type="domain" description="Subtilisin-like protease fibronectin type-III" evidence="12">
    <location>
        <begin position="675"/>
        <end position="770"/>
    </location>
</feature>
<feature type="domain" description="PA" evidence="10">
    <location>
        <begin position="419"/>
        <end position="491"/>
    </location>
</feature>
<dbReference type="InterPro" id="IPR046450">
    <property type="entry name" value="PA_dom_sf"/>
</dbReference>
<dbReference type="Gene3D" id="3.50.30.30">
    <property type="match status" value="1"/>
</dbReference>
<dbReference type="Proteomes" id="UP000642748">
    <property type="component" value="Unassembled WGS sequence"/>
</dbReference>
<dbReference type="Gene3D" id="2.60.40.2310">
    <property type="match status" value="1"/>
</dbReference>
<organism evidence="13 14">
    <name type="scientific">Rugosimonospora africana</name>
    <dbReference type="NCBI Taxonomy" id="556532"/>
    <lineage>
        <taxon>Bacteria</taxon>
        <taxon>Bacillati</taxon>
        <taxon>Actinomycetota</taxon>
        <taxon>Actinomycetes</taxon>
        <taxon>Micromonosporales</taxon>
        <taxon>Micromonosporaceae</taxon>
        <taxon>Rugosimonospora</taxon>
    </lineage>
</organism>
<dbReference type="Pfam" id="PF05922">
    <property type="entry name" value="Inhibitor_I9"/>
    <property type="match status" value="1"/>
</dbReference>
<protein>
    <recommendedName>
        <fullName evidence="15">Peptidase inhibitor I9</fullName>
    </recommendedName>
</protein>
<feature type="signal peptide" evidence="8">
    <location>
        <begin position="1"/>
        <end position="19"/>
    </location>
</feature>
<evidence type="ECO:0000259" key="9">
    <source>
        <dbReference type="Pfam" id="PF00082"/>
    </source>
</evidence>
<dbReference type="PANTHER" id="PTHR10795">
    <property type="entry name" value="PROPROTEIN CONVERTASE SUBTILISIN/KEXIN"/>
    <property type="match status" value="1"/>
</dbReference>
<feature type="active site" description="Charge relay system" evidence="5 6">
    <location>
        <position position="566"/>
    </location>
</feature>
<feature type="active site" description="Charge relay system" evidence="5 6">
    <location>
        <position position="244"/>
    </location>
</feature>
<dbReference type="InterPro" id="IPR045051">
    <property type="entry name" value="SBT"/>
</dbReference>
<keyword evidence="14" id="KW-1185">Reference proteome</keyword>
<feature type="compositionally biased region" description="Basic and acidic residues" evidence="7">
    <location>
        <begin position="236"/>
        <end position="245"/>
    </location>
</feature>
<evidence type="ECO:0000259" key="12">
    <source>
        <dbReference type="Pfam" id="PF17766"/>
    </source>
</evidence>
<dbReference type="InterPro" id="IPR015500">
    <property type="entry name" value="Peptidase_S8_subtilisin-rel"/>
</dbReference>
<feature type="active site" description="Charge relay system" evidence="5 6">
    <location>
        <position position="171"/>
    </location>
</feature>
<dbReference type="PRINTS" id="PR00723">
    <property type="entry name" value="SUBTILISIN"/>
</dbReference>
<evidence type="ECO:0008006" key="15">
    <source>
        <dbReference type="Google" id="ProtNLM"/>
    </source>
</evidence>
<keyword evidence="8" id="KW-0732">Signal</keyword>
<dbReference type="InterPro" id="IPR023828">
    <property type="entry name" value="Peptidase_S8_Ser-AS"/>
</dbReference>
<dbReference type="SUPFAM" id="SSF52743">
    <property type="entry name" value="Subtilisin-like"/>
    <property type="match status" value="1"/>
</dbReference>
<dbReference type="InterPro" id="IPR037045">
    <property type="entry name" value="S8pro/Inhibitor_I9_sf"/>
</dbReference>
<dbReference type="InterPro" id="IPR010259">
    <property type="entry name" value="S8pro/Inhibitor_I9"/>
</dbReference>
<dbReference type="Gene3D" id="3.40.50.200">
    <property type="entry name" value="Peptidase S8/S53 domain"/>
    <property type="match status" value="1"/>
</dbReference>
<evidence type="ECO:0000256" key="1">
    <source>
        <dbReference type="ARBA" id="ARBA00011073"/>
    </source>
</evidence>
<accession>A0A8J3VNJ8</accession>
<keyword evidence="3 6" id="KW-0378">Hydrolase</keyword>
<dbReference type="GO" id="GO:0006508">
    <property type="term" value="P:proteolysis"/>
    <property type="evidence" value="ECO:0007669"/>
    <property type="project" value="UniProtKB-KW"/>
</dbReference>
<dbReference type="SUPFAM" id="SSF52025">
    <property type="entry name" value="PA domain"/>
    <property type="match status" value="1"/>
</dbReference>
<dbReference type="Pfam" id="PF17766">
    <property type="entry name" value="fn3_6"/>
    <property type="match status" value="1"/>
</dbReference>
<dbReference type="Gene3D" id="3.30.70.80">
    <property type="entry name" value="Peptidase S8 propeptide/proteinase inhibitor I9"/>
    <property type="match status" value="1"/>
</dbReference>
<dbReference type="EMBL" id="BONZ01000013">
    <property type="protein sequence ID" value="GIH13060.1"/>
    <property type="molecule type" value="Genomic_DNA"/>
</dbReference>
<dbReference type="PROSITE" id="PS51892">
    <property type="entry name" value="SUBTILASE"/>
    <property type="match status" value="1"/>
</dbReference>
<evidence type="ECO:0000313" key="13">
    <source>
        <dbReference type="EMBL" id="GIH13060.1"/>
    </source>
</evidence>
<keyword evidence="4 6" id="KW-0720">Serine protease</keyword>
<evidence type="ECO:0000256" key="5">
    <source>
        <dbReference type="PIRSR" id="PIRSR615500-1"/>
    </source>
</evidence>
<dbReference type="AlphaFoldDB" id="A0A8J3VNJ8"/>
<evidence type="ECO:0000256" key="6">
    <source>
        <dbReference type="PROSITE-ProRule" id="PRU01240"/>
    </source>
</evidence>
<dbReference type="Pfam" id="PF02225">
    <property type="entry name" value="PA"/>
    <property type="match status" value="1"/>
</dbReference>
<dbReference type="InterPro" id="IPR000209">
    <property type="entry name" value="Peptidase_S8/S53_dom"/>
</dbReference>
<evidence type="ECO:0000256" key="8">
    <source>
        <dbReference type="SAM" id="SignalP"/>
    </source>
</evidence>
<evidence type="ECO:0000313" key="14">
    <source>
        <dbReference type="Proteomes" id="UP000642748"/>
    </source>
</evidence>
<feature type="region of interest" description="Disordered" evidence="7">
    <location>
        <begin position="232"/>
        <end position="254"/>
    </location>
</feature>
<evidence type="ECO:0000256" key="4">
    <source>
        <dbReference type="ARBA" id="ARBA00022825"/>
    </source>
</evidence>
<feature type="chain" id="PRO_5035295737" description="Peptidase inhibitor I9" evidence="8">
    <location>
        <begin position="20"/>
        <end position="988"/>
    </location>
</feature>
<feature type="domain" description="Peptidase S8/S53" evidence="9">
    <location>
        <begin position="162"/>
        <end position="605"/>
    </location>
</feature>
<sequence>MCGAATIALTLTTIGSAQAAPASAAGPTALYIVEMAGAPLASYDGGVQGYAATKPAAGQRLDAHSTRAKAYGDHLRAKQTDVLRSNGVDTKKAVYQYSTAFNGVAVSLTAGQAQKLRTAPGVLAVFKNSTLTIDTPVTPSFIGLTGKNGVWDKQFGGDRDAGDGVIIADIDTGFWPESPSFKPLPEPRRDDAIIAAKWHGTCQAGADHPVTCNSKVIGARYFDAAGNSEANPGEFKSPRDFDGHGSHTASTAAGEHVNNVVVTGTPVDDVEGVAPGARLAIYKVLYEAADGTTASGSSVDIVAAVDAAVSDGADVINFSIGDNVDGFGPEELAFLNAAAAGVFVSAAAGNAGPGPSTVDNAMPWEATVAAGTHDVNYTKTVTLGNGASYSGVGVGAAVPSSPLIDSATAALAGHSASDATLCVVGSLDPAKVTGHIVLCQRGVNARTDKSKAVQQAGGVGMIQWNPSPNSLNADFHFVPSIHVDTPAGTAIKAYAATPGATASLSAGTKVKVEAPATASFSSRGPSVSSGGDLLKPDVMAPGNDVVAAVSPLNHNGNLYDTESGTSMAAPHIAGIAALILSKHPNWSPTWVKSAIMTTATTVDNKGKPIQGQNGNGNPLDYGSGEVVPAATFNPGLVYDSTPTQWLQYTCGIGVHLQLSDGSDVCDQTGSIAPNQLNYPSIAFGALAGKGSVSRTVTNVTNRWGLYLADVKAPSGYKVSVNPPLLLIGPGRSASFTVSVTRTSAALGSYSFGSLTWRDLEGHKVYSPIAVQSTALSAPPAISGTGTSGSTAISTQAGYTGTLKATASGLVADQVAHNALSLDPSTPFNPANPAASGRTARVDLTVPAGTKLARFSTLASDYAAGTDIDLYAYSEDASGNLVAQVGQSSGSTADETMTFTAPGRYAVFVDLFASPVTGPVDTQLHSWVVTGANAGNFAVSPASQSVTLGKAATVTASWTGLTAGRHYLGLVEYSDGTSGLGGTIVSVNP</sequence>
<dbReference type="RefSeq" id="WP_203916756.1">
    <property type="nucleotide sequence ID" value="NZ_BONZ01000013.1"/>
</dbReference>
<comment type="caution">
    <text evidence="13">The sequence shown here is derived from an EMBL/GenBank/DDBJ whole genome shotgun (WGS) entry which is preliminary data.</text>
</comment>
<dbReference type="GO" id="GO:0004252">
    <property type="term" value="F:serine-type endopeptidase activity"/>
    <property type="evidence" value="ECO:0007669"/>
    <property type="project" value="UniProtKB-UniRule"/>
</dbReference>
<evidence type="ECO:0000259" key="10">
    <source>
        <dbReference type="Pfam" id="PF02225"/>
    </source>
</evidence>
<dbReference type="CDD" id="cd02120">
    <property type="entry name" value="PA_subtilisin_like"/>
    <property type="match status" value="1"/>
</dbReference>
<proteinExistence type="inferred from homology"/>
<dbReference type="InterPro" id="IPR036852">
    <property type="entry name" value="Peptidase_S8/S53_dom_sf"/>
</dbReference>
<evidence type="ECO:0000256" key="3">
    <source>
        <dbReference type="ARBA" id="ARBA00022801"/>
    </source>
</evidence>
<gene>
    <name evidence="13" type="ORF">Raf01_12320</name>
</gene>
<dbReference type="InterPro" id="IPR003137">
    <property type="entry name" value="PA_domain"/>
</dbReference>